<sequence>MVELIANDVEQDGKIYDSLHHVDKCRFFANYARNTEDEQKQVLDDIRDVVIEILQGLANEGIYI</sequence>
<name>A0ABS4E6X9_9FIRM</name>
<dbReference type="EMBL" id="JAGGJX010000001">
    <property type="protein sequence ID" value="MBP1853689.1"/>
    <property type="molecule type" value="Genomic_DNA"/>
</dbReference>
<comment type="caution">
    <text evidence="1">The sequence shown here is derived from an EMBL/GenBank/DDBJ whole genome shotgun (WGS) entry which is preliminary data.</text>
</comment>
<dbReference type="RefSeq" id="WP_209455352.1">
    <property type="nucleotide sequence ID" value="NZ_BAAACS010000017.1"/>
</dbReference>
<organism evidence="1 2">
    <name type="scientific">Metaclostridioides mangenotii</name>
    <dbReference type="NCBI Taxonomy" id="1540"/>
    <lineage>
        <taxon>Bacteria</taxon>
        <taxon>Bacillati</taxon>
        <taxon>Bacillota</taxon>
        <taxon>Clostridia</taxon>
        <taxon>Peptostreptococcales</taxon>
        <taxon>Peptostreptococcaceae</taxon>
        <taxon>Metaclostridioides</taxon>
    </lineage>
</organism>
<evidence type="ECO:0000313" key="2">
    <source>
        <dbReference type="Proteomes" id="UP000767291"/>
    </source>
</evidence>
<keyword evidence="2" id="KW-1185">Reference proteome</keyword>
<gene>
    <name evidence="1" type="ORF">J2Z43_000079</name>
</gene>
<accession>A0ABS4E6X9</accession>
<dbReference type="Proteomes" id="UP000767291">
    <property type="component" value="Unassembled WGS sequence"/>
</dbReference>
<proteinExistence type="predicted"/>
<evidence type="ECO:0000313" key="1">
    <source>
        <dbReference type="EMBL" id="MBP1853689.1"/>
    </source>
</evidence>
<reference evidence="1 2" key="1">
    <citation type="submission" date="2021-03" db="EMBL/GenBank/DDBJ databases">
        <title>Genomic Encyclopedia of Type Strains, Phase IV (KMG-IV): sequencing the most valuable type-strain genomes for metagenomic binning, comparative biology and taxonomic classification.</title>
        <authorList>
            <person name="Goeker M."/>
        </authorList>
    </citation>
    <scope>NUCLEOTIDE SEQUENCE [LARGE SCALE GENOMIC DNA]</scope>
    <source>
        <strain evidence="1 2">DSM 1289</strain>
    </source>
</reference>
<protein>
    <submittedName>
        <fullName evidence="1">Uncharacterized protein</fullName>
    </submittedName>
</protein>